<comment type="caution">
    <text evidence="3">The sequence shown here is derived from an EMBL/GenBank/DDBJ whole genome shotgun (WGS) entry which is preliminary data.</text>
</comment>
<protein>
    <recommendedName>
        <fullName evidence="2">Sensor histidine kinase NatK-like C-terminal domain-containing protein</fullName>
    </recommendedName>
</protein>
<dbReference type="Gene3D" id="3.30.565.10">
    <property type="entry name" value="Histidine kinase-like ATPase, C-terminal domain"/>
    <property type="match status" value="1"/>
</dbReference>
<name>A0A1C2D7B0_9LACO</name>
<dbReference type="Proteomes" id="UP000231914">
    <property type="component" value="Unassembled WGS sequence"/>
</dbReference>
<accession>A0A1C2D7B0</accession>
<reference evidence="3 4" key="1">
    <citation type="submission" date="2016-10" db="EMBL/GenBank/DDBJ databases">
        <title>WGS of isloates from the oral cavity of healthy individuals.</title>
        <authorList>
            <person name="Sharma S."/>
            <person name="Pal V.K."/>
            <person name="Patil P.B."/>
            <person name="Korpole S."/>
            <person name="Grover V."/>
        </authorList>
    </citation>
    <scope>NUCLEOTIDE SEQUENCE [LARGE SCALE GENOMIC DNA]</scope>
    <source>
        <strain evidence="3 4">DISK12</strain>
    </source>
</reference>
<evidence type="ECO:0000259" key="2">
    <source>
        <dbReference type="Pfam" id="PF14501"/>
    </source>
</evidence>
<dbReference type="EMBL" id="MKXG01000032">
    <property type="protein sequence ID" value="PJZ17180.1"/>
    <property type="molecule type" value="Genomic_DNA"/>
</dbReference>
<evidence type="ECO:0000313" key="4">
    <source>
        <dbReference type="Proteomes" id="UP000231914"/>
    </source>
</evidence>
<keyword evidence="1" id="KW-0812">Transmembrane</keyword>
<proteinExistence type="predicted"/>
<feature type="transmembrane region" description="Helical" evidence="1">
    <location>
        <begin position="57"/>
        <end position="76"/>
    </location>
</feature>
<organism evidence="3 4">
    <name type="scientific">Lactobacillus crispatus</name>
    <dbReference type="NCBI Taxonomy" id="47770"/>
    <lineage>
        <taxon>Bacteria</taxon>
        <taxon>Bacillati</taxon>
        <taxon>Bacillota</taxon>
        <taxon>Bacilli</taxon>
        <taxon>Lactobacillales</taxon>
        <taxon>Lactobacillaceae</taxon>
        <taxon>Lactobacillus</taxon>
    </lineage>
</organism>
<evidence type="ECO:0000256" key="1">
    <source>
        <dbReference type="SAM" id="Phobius"/>
    </source>
</evidence>
<feature type="transmembrane region" description="Helical" evidence="1">
    <location>
        <begin position="115"/>
        <end position="135"/>
    </location>
</feature>
<evidence type="ECO:0000313" key="3">
    <source>
        <dbReference type="EMBL" id="PJZ17180.1"/>
    </source>
</evidence>
<keyword evidence="1" id="KW-0472">Membrane</keyword>
<feature type="transmembrane region" description="Helical" evidence="1">
    <location>
        <begin position="35"/>
        <end position="51"/>
    </location>
</feature>
<feature type="transmembrane region" description="Helical" evidence="1">
    <location>
        <begin position="83"/>
        <end position="109"/>
    </location>
</feature>
<feature type="transmembrane region" description="Helical" evidence="1">
    <location>
        <begin position="147"/>
        <end position="169"/>
    </location>
</feature>
<dbReference type="PANTHER" id="PTHR40448">
    <property type="entry name" value="TWO-COMPONENT SENSOR HISTIDINE KINASE"/>
    <property type="match status" value="1"/>
</dbReference>
<dbReference type="Pfam" id="PF14501">
    <property type="entry name" value="HATPase_c_5"/>
    <property type="match status" value="1"/>
</dbReference>
<dbReference type="InterPro" id="IPR036890">
    <property type="entry name" value="HATPase_C_sf"/>
</dbReference>
<feature type="domain" description="Sensor histidine kinase NatK-like C-terminal" evidence="2">
    <location>
        <begin position="328"/>
        <end position="435"/>
    </location>
</feature>
<feature type="transmembrane region" description="Helical" evidence="1">
    <location>
        <begin position="6"/>
        <end position="23"/>
    </location>
</feature>
<dbReference type="RefSeq" id="WP_065989704.1">
    <property type="nucleotide sequence ID" value="NZ_CP047142.1"/>
</dbReference>
<dbReference type="GO" id="GO:0042802">
    <property type="term" value="F:identical protein binding"/>
    <property type="evidence" value="ECO:0007669"/>
    <property type="project" value="TreeGrafter"/>
</dbReference>
<dbReference type="AlphaFoldDB" id="A0A1C2D7B0"/>
<keyword evidence="1" id="KW-1133">Transmembrane helix</keyword>
<gene>
    <name evidence="3" type="ORF">BHU41_06745</name>
</gene>
<dbReference type="PANTHER" id="PTHR40448:SF1">
    <property type="entry name" value="TWO-COMPONENT SENSOR HISTIDINE KINASE"/>
    <property type="match status" value="1"/>
</dbReference>
<feature type="transmembrane region" description="Helical" evidence="1">
    <location>
        <begin position="181"/>
        <end position="201"/>
    </location>
</feature>
<dbReference type="InterPro" id="IPR032834">
    <property type="entry name" value="NatK-like_C"/>
</dbReference>
<sequence length="445" mass="51689">MVINYFWIILLTVFSIITDIFIFCNISNVYKRNKITIWIVGFIAILLAIFSPTQLFMNFGVTILEIIMLSLYFICIKKQNIKIILGSCLIFGITDLSILTLEAFFKIIVPIENNILNYIFDLIVSIVIICVTKKYKVEIKNRLLDKNSSILVGVLIYIYITGYVINYLVFSENEPKKVLQFSLGLLVFQAIFAVLLYSGVVKIQKEIQTEQQQKRMEAEFAQLKEYSDYLDKNEDELRHFKHDYQDILNGLRISAEEGNTKDVVQQLAKYTDAQFDDKSLRKYQDVNHIHVEELKSIAITKLAKLYNEKFPYSFGCDVEIYRIPQSVNILDIVRIIGITFSNAIEESRKFSDKSNAKVDAMYYQEDGNFEFKIRNKIVNDTKLSTDILSKEGYSTKKNHAGIGLANIKRIESKYEECMLINYGIEDGWFTFDLEIMPDNENMEEE</sequence>